<organism evidence="1 2">
    <name type="scientific">Eumeta variegata</name>
    <name type="common">Bagworm moth</name>
    <name type="synonym">Eumeta japonica</name>
    <dbReference type="NCBI Taxonomy" id="151549"/>
    <lineage>
        <taxon>Eukaryota</taxon>
        <taxon>Metazoa</taxon>
        <taxon>Ecdysozoa</taxon>
        <taxon>Arthropoda</taxon>
        <taxon>Hexapoda</taxon>
        <taxon>Insecta</taxon>
        <taxon>Pterygota</taxon>
        <taxon>Neoptera</taxon>
        <taxon>Endopterygota</taxon>
        <taxon>Lepidoptera</taxon>
        <taxon>Glossata</taxon>
        <taxon>Ditrysia</taxon>
        <taxon>Tineoidea</taxon>
        <taxon>Psychidae</taxon>
        <taxon>Oiketicinae</taxon>
        <taxon>Eumeta</taxon>
    </lineage>
</organism>
<dbReference type="Proteomes" id="UP000299102">
    <property type="component" value="Unassembled WGS sequence"/>
</dbReference>
<dbReference type="EMBL" id="BGZK01000431">
    <property type="protein sequence ID" value="GBP43191.1"/>
    <property type="molecule type" value="Genomic_DNA"/>
</dbReference>
<protein>
    <submittedName>
        <fullName evidence="1">Uncharacterized protein</fullName>
    </submittedName>
</protein>
<accession>A0A4C1VWK0</accession>
<sequence length="88" mass="9882">MKPARWERFITTFKGHTHSGHALGRRGYYCPAVLPCYCSLPVPGSVLYSGVCAARRYVTRRGMAVCIDTTRGARKNYQTRPPRHLPSA</sequence>
<evidence type="ECO:0000313" key="1">
    <source>
        <dbReference type="EMBL" id="GBP43191.1"/>
    </source>
</evidence>
<evidence type="ECO:0000313" key="2">
    <source>
        <dbReference type="Proteomes" id="UP000299102"/>
    </source>
</evidence>
<reference evidence="1 2" key="1">
    <citation type="journal article" date="2019" name="Commun. Biol.">
        <title>The bagworm genome reveals a unique fibroin gene that provides high tensile strength.</title>
        <authorList>
            <person name="Kono N."/>
            <person name="Nakamura H."/>
            <person name="Ohtoshi R."/>
            <person name="Tomita M."/>
            <person name="Numata K."/>
            <person name="Arakawa K."/>
        </authorList>
    </citation>
    <scope>NUCLEOTIDE SEQUENCE [LARGE SCALE GENOMIC DNA]</scope>
</reference>
<proteinExistence type="predicted"/>
<comment type="caution">
    <text evidence="1">The sequence shown here is derived from an EMBL/GenBank/DDBJ whole genome shotgun (WGS) entry which is preliminary data.</text>
</comment>
<keyword evidence="2" id="KW-1185">Reference proteome</keyword>
<gene>
    <name evidence="1" type="ORF">EVAR_26868_1</name>
</gene>
<name>A0A4C1VWK0_EUMVA</name>
<dbReference type="AlphaFoldDB" id="A0A4C1VWK0"/>